<protein>
    <recommendedName>
        <fullName evidence="2">DUF7702 domain-containing protein</fullName>
    </recommendedName>
</protein>
<evidence type="ECO:0000256" key="1">
    <source>
        <dbReference type="SAM" id="Phobius"/>
    </source>
</evidence>
<dbReference type="PANTHER" id="PTHR42109:SF2">
    <property type="entry name" value="INTEGRAL MEMBRANE PROTEIN"/>
    <property type="match status" value="1"/>
</dbReference>
<keyword evidence="1" id="KW-0812">Transmembrane</keyword>
<feature type="transmembrane region" description="Helical" evidence="1">
    <location>
        <begin position="39"/>
        <end position="59"/>
    </location>
</feature>
<dbReference type="InterPro" id="IPR056119">
    <property type="entry name" value="DUF7702"/>
</dbReference>
<gene>
    <name evidence="3" type="ORF">FA15DRAFT_662763</name>
</gene>
<evidence type="ECO:0000313" key="3">
    <source>
        <dbReference type="EMBL" id="TFK30731.1"/>
    </source>
</evidence>
<dbReference type="AlphaFoldDB" id="A0A5C3LPT1"/>
<feature type="transmembrane region" description="Helical" evidence="1">
    <location>
        <begin position="229"/>
        <end position="250"/>
    </location>
</feature>
<dbReference type="OrthoDB" id="2560628at2759"/>
<keyword evidence="1" id="KW-1133">Transmembrane helix</keyword>
<evidence type="ECO:0000259" key="2">
    <source>
        <dbReference type="Pfam" id="PF24800"/>
    </source>
</evidence>
<reference evidence="3 4" key="1">
    <citation type="journal article" date="2019" name="Nat. Ecol. Evol.">
        <title>Megaphylogeny resolves global patterns of mushroom evolution.</title>
        <authorList>
            <person name="Varga T."/>
            <person name="Krizsan K."/>
            <person name="Foldi C."/>
            <person name="Dima B."/>
            <person name="Sanchez-Garcia M."/>
            <person name="Sanchez-Ramirez S."/>
            <person name="Szollosi G.J."/>
            <person name="Szarkandi J.G."/>
            <person name="Papp V."/>
            <person name="Albert L."/>
            <person name="Andreopoulos W."/>
            <person name="Angelini C."/>
            <person name="Antonin V."/>
            <person name="Barry K.W."/>
            <person name="Bougher N.L."/>
            <person name="Buchanan P."/>
            <person name="Buyck B."/>
            <person name="Bense V."/>
            <person name="Catcheside P."/>
            <person name="Chovatia M."/>
            <person name="Cooper J."/>
            <person name="Damon W."/>
            <person name="Desjardin D."/>
            <person name="Finy P."/>
            <person name="Geml J."/>
            <person name="Haridas S."/>
            <person name="Hughes K."/>
            <person name="Justo A."/>
            <person name="Karasinski D."/>
            <person name="Kautmanova I."/>
            <person name="Kiss B."/>
            <person name="Kocsube S."/>
            <person name="Kotiranta H."/>
            <person name="LaButti K.M."/>
            <person name="Lechner B.E."/>
            <person name="Liimatainen K."/>
            <person name="Lipzen A."/>
            <person name="Lukacs Z."/>
            <person name="Mihaltcheva S."/>
            <person name="Morgado L.N."/>
            <person name="Niskanen T."/>
            <person name="Noordeloos M.E."/>
            <person name="Ohm R.A."/>
            <person name="Ortiz-Santana B."/>
            <person name="Ovrebo C."/>
            <person name="Racz N."/>
            <person name="Riley R."/>
            <person name="Savchenko A."/>
            <person name="Shiryaev A."/>
            <person name="Soop K."/>
            <person name="Spirin V."/>
            <person name="Szebenyi C."/>
            <person name="Tomsovsky M."/>
            <person name="Tulloss R.E."/>
            <person name="Uehling J."/>
            <person name="Grigoriev I.V."/>
            <person name="Vagvolgyi C."/>
            <person name="Papp T."/>
            <person name="Martin F.M."/>
            <person name="Miettinen O."/>
            <person name="Hibbett D.S."/>
            <person name="Nagy L.G."/>
        </authorList>
    </citation>
    <scope>NUCLEOTIDE SEQUENCE [LARGE SCALE GENOMIC DNA]</scope>
    <source>
        <strain evidence="3 4">CBS 121175</strain>
    </source>
</reference>
<feature type="transmembrane region" description="Helical" evidence="1">
    <location>
        <begin position="179"/>
        <end position="200"/>
    </location>
</feature>
<proteinExistence type="predicted"/>
<sequence length="259" mass="28273">MSLDIRGKLAAAQLAFYAPIAGLTGYLVFRYALRRDAGWLFLCLFSMARTAGGALVLAGQMKGDIPDVFTAAYILEPTALSLLLLSTLGFLGMAGQHTYSDIPRVTTLFRVVGLFALIGLGLNIAGGILGTPLSPSTANIGFILRRVASGVYGLVFICFIAAFFMTFQYRWHLRSYRRNLLWGIGMALPLLGARVAYAIMASWSASDIYGLEPSPIEILARMNPVTGDWIFYLILGLVVEFAATAMFLFASTIMARRYH</sequence>
<feature type="transmembrane region" description="Helical" evidence="1">
    <location>
        <begin position="107"/>
        <end position="129"/>
    </location>
</feature>
<keyword evidence="1" id="KW-0472">Membrane</keyword>
<feature type="domain" description="DUF7702" evidence="2">
    <location>
        <begin position="3"/>
        <end position="250"/>
    </location>
</feature>
<keyword evidence="4" id="KW-1185">Reference proteome</keyword>
<accession>A0A5C3LPT1</accession>
<feature type="transmembrane region" description="Helical" evidence="1">
    <location>
        <begin position="149"/>
        <end position="167"/>
    </location>
</feature>
<feature type="transmembrane region" description="Helical" evidence="1">
    <location>
        <begin position="71"/>
        <end position="95"/>
    </location>
</feature>
<dbReference type="Pfam" id="PF24800">
    <property type="entry name" value="DUF7702"/>
    <property type="match status" value="1"/>
</dbReference>
<organism evidence="3 4">
    <name type="scientific">Coprinopsis marcescibilis</name>
    <name type="common">Agaric fungus</name>
    <name type="synonym">Psathyrella marcescibilis</name>
    <dbReference type="NCBI Taxonomy" id="230819"/>
    <lineage>
        <taxon>Eukaryota</taxon>
        <taxon>Fungi</taxon>
        <taxon>Dikarya</taxon>
        <taxon>Basidiomycota</taxon>
        <taxon>Agaricomycotina</taxon>
        <taxon>Agaricomycetes</taxon>
        <taxon>Agaricomycetidae</taxon>
        <taxon>Agaricales</taxon>
        <taxon>Agaricineae</taxon>
        <taxon>Psathyrellaceae</taxon>
        <taxon>Coprinopsis</taxon>
    </lineage>
</organism>
<dbReference type="EMBL" id="ML210146">
    <property type="protein sequence ID" value="TFK30731.1"/>
    <property type="molecule type" value="Genomic_DNA"/>
</dbReference>
<evidence type="ECO:0000313" key="4">
    <source>
        <dbReference type="Proteomes" id="UP000307440"/>
    </source>
</evidence>
<name>A0A5C3LPT1_COPMA</name>
<dbReference type="PANTHER" id="PTHR42109">
    <property type="entry name" value="UNPLACED GENOMIC SCAFFOLD UM_SCAF_CONTIG_1.265, WHOLE GENOME SHOTGUN SEQUENCE"/>
    <property type="match status" value="1"/>
</dbReference>
<dbReference type="STRING" id="230819.A0A5C3LPT1"/>
<dbReference type="Proteomes" id="UP000307440">
    <property type="component" value="Unassembled WGS sequence"/>
</dbReference>
<feature type="transmembrane region" description="Helical" evidence="1">
    <location>
        <begin position="12"/>
        <end position="32"/>
    </location>
</feature>